<dbReference type="AlphaFoldDB" id="A0A0B3C2Q9"/>
<dbReference type="Proteomes" id="UP000030980">
    <property type="component" value="Unassembled WGS sequence"/>
</dbReference>
<dbReference type="InterPro" id="IPR036526">
    <property type="entry name" value="C-N_Hydrolase_sf"/>
</dbReference>
<dbReference type="EMBL" id="JTAK01000002">
    <property type="protein sequence ID" value="KHO65827.1"/>
    <property type="molecule type" value="Genomic_DNA"/>
</dbReference>
<keyword evidence="2" id="KW-1185">Reference proteome</keyword>
<evidence type="ECO:0000313" key="2">
    <source>
        <dbReference type="Proteomes" id="UP000030980"/>
    </source>
</evidence>
<name>A0A0B3C2Q9_9PSED</name>
<evidence type="ECO:0008006" key="3">
    <source>
        <dbReference type="Google" id="ProtNLM"/>
    </source>
</evidence>
<comment type="caution">
    <text evidence="1">The sequence shown here is derived from an EMBL/GenBank/DDBJ whole genome shotgun (WGS) entry which is preliminary data.</text>
</comment>
<proteinExistence type="predicted"/>
<protein>
    <recommendedName>
        <fullName evidence="3">Hydrolase</fullName>
    </recommendedName>
</protein>
<reference evidence="1 2" key="1">
    <citation type="submission" date="2014-11" db="EMBL/GenBank/DDBJ databases">
        <title>Genome sequence of Pseudomonas tuomuerensis JCM 14085.</title>
        <authorList>
            <person name="Shin S.-K."/>
            <person name="Yi H."/>
        </authorList>
    </citation>
    <scope>NUCLEOTIDE SEQUENCE [LARGE SCALE GENOMIC DNA]</scope>
    <source>
        <strain evidence="1 2">JCM 14085</strain>
    </source>
</reference>
<dbReference type="RefSeq" id="WP_039606289.1">
    <property type="nucleotide sequence ID" value="NZ_FMUP01000001.1"/>
</dbReference>
<sequence>MKRTLLISAALLLLAGGALLSFLDWAKERPTIHYLSDLRTQVISPPPPAVRHGNLLTIRPQLFPLDYQSPAHLRLVLAAALDAARDAGLLNAQTLVVLPDHIGTWLLATGEKPEFYRARDRLEVRNWLLLGNPLLAMNVLLRNLDANRLDEALLRMKAEQMATDYQALFGGLAREYGVTLQAGSILLPEPRINGDGRLHSGSGPLWNLSLVFGPDGQITGEPFLQDWPWTSVRIPTQRVTVGDQQYLVERDWLPGWPQSRVQLPNGRTSPPLFLRGRLSWPIGGVPRGVALTPAQAPQLSSLPGTHLLNQWIEP</sequence>
<organism evidence="1 2">
    <name type="scientific">Pseudomonas flexibilis</name>
    <dbReference type="NCBI Taxonomy" id="706570"/>
    <lineage>
        <taxon>Bacteria</taxon>
        <taxon>Pseudomonadati</taxon>
        <taxon>Pseudomonadota</taxon>
        <taxon>Gammaproteobacteria</taxon>
        <taxon>Pseudomonadales</taxon>
        <taxon>Pseudomonadaceae</taxon>
        <taxon>Pseudomonas</taxon>
    </lineage>
</organism>
<evidence type="ECO:0000313" key="1">
    <source>
        <dbReference type="EMBL" id="KHO65827.1"/>
    </source>
</evidence>
<dbReference type="STRING" id="706570.PT85_07250"/>
<accession>A0A0B3C2Q9</accession>
<dbReference type="OrthoDB" id="6930495at2"/>
<gene>
    <name evidence="1" type="ORF">PT85_07250</name>
</gene>
<dbReference type="SUPFAM" id="SSF56317">
    <property type="entry name" value="Carbon-nitrogen hydrolase"/>
    <property type="match status" value="1"/>
</dbReference>